<organism evidence="2 3">
    <name type="scientific">Muribaculum gordoncarteri</name>
    <dbReference type="NCBI Taxonomy" id="2530390"/>
    <lineage>
        <taxon>Bacteria</taxon>
        <taxon>Pseudomonadati</taxon>
        <taxon>Bacteroidota</taxon>
        <taxon>Bacteroidia</taxon>
        <taxon>Bacteroidales</taxon>
        <taxon>Muribaculaceae</taxon>
        <taxon>Muribaculum</taxon>
    </lineage>
</organism>
<keyword evidence="3" id="KW-1185">Reference proteome</keyword>
<evidence type="ECO:0000256" key="1">
    <source>
        <dbReference type="SAM" id="SignalP"/>
    </source>
</evidence>
<dbReference type="Gene3D" id="2.40.128.280">
    <property type="match status" value="1"/>
</dbReference>
<feature type="chain" id="PRO_5020903399" evidence="1">
    <location>
        <begin position="20"/>
        <end position="151"/>
    </location>
</feature>
<sequence>MMKRTISTLLIAILLPVIAGCTRNDGDIGTWFGSWKLERITIDGLIDEKYQGDIFWQFQSSVFCMRKILPHNEHEERWGTWKELGDNMLQLDFTHTDDSHPDGKDLYTPWPETHITRGITELKVLKLEVDDMRLQYTADDGTLYIYFLNKW</sequence>
<accession>A0A4P7VMA8</accession>
<protein>
    <submittedName>
        <fullName evidence="2">Uncharacterized protein</fullName>
    </submittedName>
</protein>
<dbReference type="AlphaFoldDB" id="A0A4P7VMA8"/>
<dbReference type="KEGG" id="mgod:E7746_11020"/>
<evidence type="ECO:0000313" key="3">
    <source>
        <dbReference type="Proteomes" id="UP000297031"/>
    </source>
</evidence>
<dbReference type="PROSITE" id="PS51257">
    <property type="entry name" value="PROKAR_LIPOPROTEIN"/>
    <property type="match status" value="1"/>
</dbReference>
<dbReference type="OrthoDB" id="1100633at2"/>
<name>A0A4P7VMA8_9BACT</name>
<proteinExistence type="predicted"/>
<gene>
    <name evidence="2" type="ORF">E7746_11020</name>
</gene>
<dbReference type="Proteomes" id="UP000297031">
    <property type="component" value="Chromosome"/>
</dbReference>
<dbReference type="RefSeq" id="WP_136410819.1">
    <property type="nucleotide sequence ID" value="NZ_CANQMU010000016.1"/>
</dbReference>
<dbReference type="EMBL" id="CP039393">
    <property type="protein sequence ID" value="QCD36374.1"/>
    <property type="molecule type" value="Genomic_DNA"/>
</dbReference>
<reference evidence="2 3" key="1">
    <citation type="submission" date="2019-02" db="EMBL/GenBank/DDBJ databases">
        <title>Isolation and identification of novel species under the genus Muribaculum.</title>
        <authorList>
            <person name="Miyake S."/>
            <person name="Ding Y."/>
            <person name="Low A."/>
            <person name="Soh M."/>
            <person name="Seedorf H."/>
        </authorList>
    </citation>
    <scope>NUCLEOTIDE SEQUENCE [LARGE SCALE GENOMIC DNA]</scope>
    <source>
        <strain evidence="2 3">TLL-A4</strain>
    </source>
</reference>
<evidence type="ECO:0000313" key="2">
    <source>
        <dbReference type="EMBL" id="QCD36374.1"/>
    </source>
</evidence>
<keyword evidence="1" id="KW-0732">Signal</keyword>
<feature type="signal peptide" evidence="1">
    <location>
        <begin position="1"/>
        <end position="19"/>
    </location>
</feature>